<organism evidence="1 2">
    <name type="scientific">Pseudoalteromonas tunicata D2</name>
    <dbReference type="NCBI Taxonomy" id="87626"/>
    <lineage>
        <taxon>Bacteria</taxon>
        <taxon>Pseudomonadati</taxon>
        <taxon>Pseudomonadota</taxon>
        <taxon>Gammaproteobacteria</taxon>
        <taxon>Alteromonadales</taxon>
        <taxon>Pseudoalteromonadaceae</taxon>
        <taxon>Pseudoalteromonas</taxon>
    </lineage>
</organism>
<dbReference type="HOGENOM" id="CLU_2603384_0_0_6"/>
<name>A4C387_9GAMM</name>
<proteinExistence type="predicted"/>
<sequence length="79" mass="8760">MLLIWTDKMKNDALTELSKSLNIKEMGPESIDVQLVQHIFKLAYDFGHTDGCSGVYVCPSSSFMLLSGYDVVTGKEVTL</sequence>
<dbReference type="EMBL" id="AAOH01000001">
    <property type="protein sequence ID" value="EAR30019.1"/>
    <property type="molecule type" value="Genomic_DNA"/>
</dbReference>
<comment type="caution">
    <text evidence="1">The sequence shown here is derived from an EMBL/GenBank/DDBJ whole genome shotgun (WGS) entry which is preliminary data.</text>
</comment>
<evidence type="ECO:0000313" key="1">
    <source>
        <dbReference type="EMBL" id="EAR30019.1"/>
    </source>
</evidence>
<protein>
    <submittedName>
        <fullName evidence="1">Uncharacterized protein</fullName>
    </submittedName>
</protein>
<evidence type="ECO:0000313" key="2">
    <source>
        <dbReference type="Proteomes" id="UP000006201"/>
    </source>
</evidence>
<dbReference type="eggNOG" id="ENOG502ZFK2">
    <property type="taxonomic scope" value="Bacteria"/>
</dbReference>
<dbReference type="Proteomes" id="UP000006201">
    <property type="component" value="Unassembled WGS sequence"/>
</dbReference>
<reference evidence="1 2" key="1">
    <citation type="submission" date="2006-02" db="EMBL/GenBank/DDBJ databases">
        <authorList>
            <person name="Moran M.A."/>
            <person name="Kjelleberg S."/>
            <person name="Egan S."/>
            <person name="Saunders N."/>
            <person name="Thomas T."/>
            <person name="Ferriera S."/>
            <person name="Johnson J."/>
            <person name="Kravitz S."/>
            <person name="Halpern A."/>
            <person name="Remington K."/>
            <person name="Beeson K."/>
            <person name="Tran B."/>
            <person name="Rogers Y.-H."/>
            <person name="Friedman R."/>
            <person name="Venter J.C."/>
        </authorList>
    </citation>
    <scope>NUCLEOTIDE SEQUENCE [LARGE SCALE GENOMIC DNA]</scope>
    <source>
        <strain evidence="1 2">D2</strain>
    </source>
</reference>
<dbReference type="AlphaFoldDB" id="A4C387"/>
<gene>
    <name evidence="1" type="ORF">PTD2_00581</name>
</gene>
<accession>A4C387</accession>
<keyword evidence="2" id="KW-1185">Reference proteome</keyword>